<dbReference type="AlphaFoldDB" id="A0A9W6WY52"/>
<keyword evidence="2" id="KW-1185">Reference proteome</keyword>
<evidence type="ECO:0000313" key="1">
    <source>
        <dbReference type="EMBL" id="GMF22117.1"/>
    </source>
</evidence>
<dbReference type="SUPFAM" id="SSF48371">
    <property type="entry name" value="ARM repeat"/>
    <property type="match status" value="1"/>
</dbReference>
<dbReference type="InterPro" id="IPR042856">
    <property type="entry name" value="RSP14"/>
</dbReference>
<dbReference type="Gene3D" id="1.25.10.10">
    <property type="entry name" value="Leucine-rich Repeat Variant"/>
    <property type="match status" value="2"/>
</dbReference>
<dbReference type="InterPro" id="IPR016024">
    <property type="entry name" value="ARM-type_fold"/>
</dbReference>
<evidence type="ECO:0000313" key="2">
    <source>
        <dbReference type="Proteomes" id="UP001165121"/>
    </source>
</evidence>
<dbReference type="EMBL" id="BSXT01000245">
    <property type="protein sequence ID" value="GMF22117.1"/>
    <property type="molecule type" value="Genomic_DNA"/>
</dbReference>
<reference evidence="1" key="1">
    <citation type="submission" date="2023-04" db="EMBL/GenBank/DDBJ databases">
        <title>Phytophthora fragariaefolia NBRC 109709.</title>
        <authorList>
            <person name="Ichikawa N."/>
            <person name="Sato H."/>
            <person name="Tonouchi N."/>
        </authorList>
    </citation>
    <scope>NUCLEOTIDE SEQUENCE</scope>
    <source>
        <strain evidence="1">NBRC 109709</strain>
    </source>
</reference>
<dbReference type="Proteomes" id="UP001165121">
    <property type="component" value="Unassembled WGS sequence"/>
</dbReference>
<dbReference type="OrthoDB" id="526070at2759"/>
<dbReference type="InterPro" id="IPR011989">
    <property type="entry name" value="ARM-like"/>
</dbReference>
<name>A0A9W6WY52_9STRA</name>
<dbReference type="PANTHER" id="PTHR15599">
    <property type="entry name" value="RTDR1"/>
    <property type="match status" value="1"/>
</dbReference>
<protein>
    <submittedName>
        <fullName evidence="1">Unnamed protein product</fullName>
    </submittedName>
</protein>
<dbReference type="PANTHER" id="PTHR15599:SF1">
    <property type="entry name" value="RADIAL SPOKE HEAD 14 HOMOLOG"/>
    <property type="match status" value="1"/>
</dbReference>
<sequence>MHRVSEQLRDRHPYADQPFLESYDPKEVTRAFGARAIPKYAEILMMEDLADDDRCRALQDLHELLSSPNFKYTAVMQDLMFTCADLTQSTSAEVRTNAALVVASLVLFEMNTPNQLSDEVVLTTATRLLGDDEEEVVAAGCRIFINLTISSEGCLLLANKPESMTTIAGMLTTQPLSNLPTRIVELLVQILANLTRVYEGARACTQFPVIAPVLSLIKKPRLCQADTLLHSAMVITNMAAYDQAKREAIQLDAVEWCLKALSKVLLGQVRCEPTAKRDELTRCLVAAVMALSTLEEAKPRVIEFGIEPLTQCLTHSSASVRQNASIAINSACELPRGVAPFTLRLLRTPELLVDVLGIKAVSALDKSMSSFDDDDTPAAVKALRAIQDKNTYGTADRIIQTLDMLDHLARALLERDVPAETQQSVAELLRRMSKADASYRRRVGKCMAKNGVPEALFTQIVGLTPAEFFEQAA</sequence>
<comment type="caution">
    <text evidence="1">The sequence shown here is derived from an EMBL/GenBank/DDBJ whole genome shotgun (WGS) entry which is preliminary data.</text>
</comment>
<organism evidence="1 2">
    <name type="scientific">Phytophthora fragariaefolia</name>
    <dbReference type="NCBI Taxonomy" id="1490495"/>
    <lineage>
        <taxon>Eukaryota</taxon>
        <taxon>Sar</taxon>
        <taxon>Stramenopiles</taxon>
        <taxon>Oomycota</taxon>
        <taxon>Peronosporomycetes</taxon>
        <taxon>Peronosporales</taxon>
        <taxon>Peronosporaceae</taxon>
        <taxon>Phytophthora</taxon>
    </lineage>
</organism>
<gene>
    <name evidence="1" type="ORF">Pfra01_000316700</name>
</gene>
<proteinExistence type="predicted"/>
<accession>A0A9W6WY52</accession>